<evidence type="ECO:0000256" key="4">
    <source>
        <dbReference type="ARBA" id="ARBA00022729"/>
    </source>
</evidence>
<dbReference type="Proteomes" id="UP000704712">
    <property type="component" value="Unassembled WGS sequence"/>
</dbReference>
<keyword evidence="8" id="KW-1185">Reference proteome</keyword>
<evidence type="ECO:0000256" key="5">
    <source>
        <dbReference type="RuleBase" id="RU367124"/>
    </source>
</evidence>
<comment type="similarity">
    <text evidence="2 5">Belongs to the RxLR effector family.</text>
</comment>
<organism evidence="6 8">
    <name type="scientific">Phytophthora infestans</name>
    <name type="common">Potato late blight agent</name>
    <name type="synonym">Botrytis infestans</name>
    <dbReference type="NCBI Taxonomy" id="4787"/>
    <lineage>
        <taxon>Eukaryota</taxon>
        <taxon>Sar</taxon>
        <taxon>Stramenopiles</taxon>
        <taxon>Oomycota</taxon>
        <taxon>Peronosporomycetes</taxon>
        <taxon>Peronosporales</taxon>
        <taxon>Peronosporaceae</taxon>
        <taxon>Phytophthora</taxon>
    </lineage>
</organism>
<sequence length="158" mass="18001">MRFYYVVLAVTATLLASVKAVSTNAYQNQISQTASDSVVGVKRSLRSHKVNKEEKEDLVDSREDVEERKGGVISSKLMKIVKDRNTPINLDITKLNLNQQQKIVDILSGQTRTLERFAKKLGIKSALDTTHKSYPFFKTWSLHFLDGKKPKKVSEFWI</sequence>
<dbReference type="EMBL" id="JAACNO010001931">
    <property type="protein sequence ID" value="KAF4136576.1"/>
    <property type="molecule type" value="Genomic_DNA"/>
</dbReference>
<evidence type="ECO:0000256" key="3">
    <source>
        <dbReference type="ARBA" id="ARBA00022525"/>
    </source>
</evidence>
<protein>
    <recommendedName>
        <fullName evidence="5">RxLR effector protein</fullName>
    </recommendedName>
</protein>
<comment type="subcellular location">
    <subcellularLocation>
        <location evidence="1 5">Secreted</location>
    </subcellularLocation>
</comment>
<name>A0A833T9S1_PHYIN</name>
<dbReference type="Pfam" id="PF16810">
    <property type="entry name" value="RXLR"/>
    <property type="match status" value="1"/>
</dbReference>
<feature type="chain" id="PRO_5033109731" description="RxLR effector protein" evidence="5">
    <location>
        <begin position="21"/>
        <end position="158"/>
    </location>
</feature>
<comment type="domain">
    <text evidence="5">The RxLR-dEER motif acts to carry the protein into the host cell cytoplasm through binding to cell surface phosphatidylinositol-3-phosphate.</text>
</comment>
<proteinExistence type="inferred from homology"/>
<dbReference type="Proteomes" id="UP000602510">
    <property type="component" value="Unassembled WGS sequence"/>
</dbReference>
<comment type="caution">
    <text evidence="6">The sequence shown here is derived from an EMBL/GenBank/DDBJ whole genome shotgun (WGS) entry which is preliminary data.</text>
</comment>
<reference evidence="6" key="1">
    <citation type="submission" date="2020-04" db="EMBL/GenBank/DDBJ databases">
        <title>Hybrid Assembly of Korean Phytophthora infestans isolates.</title>
        <authorList>
            <person name="Prokchorchik M."/>
            <person name="Lee Y."/>
            <person name="Seo J."/>
            <person name="Cho J.-H."/>
            <person name="Park Y.-E."/>
            <person name="Jang D.-C."/>
            <person name="Im J.-S."/>
            <person name="Choi J.-G."/>
            <person name="Park H.-J."/>
            <person name="Lee G.-B."/>
            <person name="Lee Y.-G."/>
            <person name="Hong S.-Y."/>
            <person name="Cho K."/>
            <person name="Sohn K.H."/>
        </authorList>
    </citation>
    <scope>NUCLEOTIDE SEQUENCE</scope>
    <source>
        <strain evidence="6">KR_1_A1</strain>
        <strain evidence="7">KR_2_A2</strain>
    </source>
</reference>
<keyword evidence="3 5" id="KW-0964">Secreted</keyword>
<dbReference type="InterPro" id="IPR031825">
    <property type="entry name" value="RXLR"/>
</dbReference>
<evidence type="ECO:0000256" key="2">
    <source>
        <dbReference type="ARBA" id="ARBA00010400"/>
    </source>
</evidence>
<evidence type="ECO:0000313" key="8">
    <source>
        <dbReference type="Proteomes" id="UP000602510"/>
    </source>
</evidence>
<dbReference type="EMBL" id="WSZM01000039">
    <property type="protein sequence ID" value="KAF4045803.1"/>
    <property type="molecule type" value="Genomic_DNA"/>
</dbReference>
<evidence type="ECO:0000313" key="6">
    <source>
        <dbReference type="EMBL" id="KAF4045803.1"/>
    </source>
</evidence>
<dbReference type="OMA" id="MRFYYIV"/>
<keyword evidence="4 5" id="KW-0732">Signal</keyword>
<feature type="signal peptide" evidence="5">
    <location>
        <begin position="1"/>
        <end position="20"/>
    </location>
</feature>
<accession>A0A833T9S1</accession>
<dbReference type="AlphaFoldDB" id="A0A833T9S1"/>
<evidence type="ECO:0000256" key="1">
    <source>
        <dbReference type="ARBA" id="ARBA00004613"/>
    </source>
</evidence>
<dbReference type="GO" id="GO:0005576">
    <property type="term" value="C:extracellular region"/>
    <property type="evidence" value="ECO:0007669"/>
    <property type="project" value="UniProtKB-SubCell"/>
</dbReference>
<evidence type="ECO:0000313" key="7">
    <source>
        <dbReference type="EMBL" id="KAF4136576.1"/>
    </source>
</evidence>
<gene>
    <name evidence="6" type="ORF">GN244_ATG01776</name>
    <name evidence="7" type="ORF">GN958_ATG14251</name>
</gene>
<comment type="function">
    <text evidence="5">Effector that suppresses plant defense responses during pathogen infection.</text>
</comment>